<dbReference type="Gene3D" id="3.30.70.330">
    <property type="match status" value="1"/>
</dbReference>
<name>A0A7S0ZVS2_NOCSC</name>
<evidence type="ECO:0000256" key="1">
    <source>
        <dbReference type="SAM" id="MobiDB-lite"/>
    </source>
</evidence>
<feature type="domain" description="Mei2-like C-terminal RNA recognition motif" evidence="2">
    <location>
        <begin position="33"/>
        <end position="125"/>
    </location>
</feature>
<feature type="compositionally biased region" description="Basic and acidic residues" evidence="1">
    <location>
        <begin position="208"/>
        <end position="226"/>
    </location>
</feature>
<organism evidence="3">
    <name type="scientific">Noctiluca scintillans</name>
    <name type="common">Sea sparkle</name>
    <name type="synonym">Red tide dinoflagellate</name>
    <dbReference type="NCBI Taxonomy" id="2966"/>
    <lineage>
        <taxon>Eukaryota</taxon>
        <taxon>Sar</taxon>
        <taxon>Alveolata</taxon>
        <taxon>Dinophyceae</taxon>
        <taxon>Noctilucales</taxon>
        <taxon>Noctilucaceae</taxon>
        <taxon>Noctiluca</taxon>
    </lineage>
</organism>
<dbReference type="SUPFAM" id="SSF54928">
    <property type="entry name" value="RNA-binding domain, RBD"/>
    <property type="match status" value="1"/>
</dbReference>
<evidence type="ECO:0000313" key="3">
    <source>
        <dbReference type="EMBL" id="CAD8834180.1"/>
    </source>
</evidence>
<protein>
    <recommendedName>
        <fullName evidence="2">Mei2-like C-terminal RNA recognition motif domain-containing protein</fullName>
    </recommendedName>
</protein>
<dbReference type="InterPro" id="IPR035979">
    <property type="entry name" value="RBD_domain_sf"/>
</dbReference>
<gene>
    <name evidence="3" type="ORF">NSCI0253_LOCUS8528</name>
</gene>
<dbReference type="InterPro" id="IPR012677">
    <property type="entry name" value="Nucleotide-bd_a/b_plait_sf"/>
</dbReference>
<sequence>MVRHVGSHRNFPPLDEAITQYRGPDLPVPEGTVTLMVQKVPRCYTADTILSEFGEHCDVSLCDMLRLPLVPTCESNIGFAFVNFATTEAAQSCFYAMSGRSWSMARTEKPCRIVAARIQGLRENLEHYILNQKHERLQPPFSPILVSGGRRVDLETVVNRLCDLSVRQVMEHKRHLAAVEDARLALMSFGELHKRGCRFKSSLPPCSNEERDPHYIGQESRRKSEAASESLRPPWPLRLLPYPWQGDVEVSLLSL</sequence>
<dbReference type="EMBL" id="HBFQ01012176">
    <property type="protein sequence ID" value="CAD8834180.1"/>
    <property type="molecule type" value="Transcribed_RNA"/>
</dbReference>
<dbReference type="Pfam" id="PF04059">
    <property type="entry name" value="RRM_2"/>
    <property type="match status" value="1"/>
</dbReference>
<dbReference type="GO" id="GO:0003676">
    <property type="term" value="F:nucleic acid binding"/>
    <property type="evidence" value="ECO:0007669"/>
    <property type="project" value="InterPro"/>
</dbReference>
<dbReference type="AlphaFoldDB" id="A0A7S0ZVS2"/>
<proteinExistence type="predicted"/>
<accession>A0A7S0ZVS2</accession>
<feature type="region of interest" description="Disordered" evidence="1">
    <location>
        <begin position="208"/>
        <end position="228"/>
    </location>
</feature>
<evidence type="ECO:0000259" key="2">
    <source>
        <dbReference type="Pfam" id="PF04059"/>
    </source>
</evidence>
<reference evidence="3" key="1">
    <citation type="submission" date="2021-01" db="EMBL/GenBank/DDBJ databases">
        <authorList>
            <person name="Corre E."/>
            <person name="Pelletier E."/>
            <person name="Niang G."/>
            <person name="Scheremetjew M."/>
            <person name="Finn R."/>
            <person name="Kale V."/>
            <person name="Holt S."/>
            <person name="Cochrane G."/>
            <person name="Meng A."/>
            <person name="Brown T."/>
            <person name="Cohen L."/>
        </authorList>
    </citation>
    <scope>NUCLEOTIDE SEQUENCE</scope>
</reference>
<dbReference type="InterPro" id="IPR007201">
    <property type="entry name" value="Mei2-like_Rrm_C"/>
</dbReference>